<dbReference type="AlphaFoldDB" id="A0A0P9NVY9"/>
<feature type="transmembrane region" description="Helical" evidence="1">
    <location>
        <begin position="157"/>
        <end position="175"/>
    </location>
</feature>
<proteinExistence type="predicted"/>
<feature type="transmembrane region" description="Helical" evidence="1">
    <location>
        <begin position="102"/>
        <end position="120"/>
    </location>
</feature>
<feature type="transmembrane region" description="Helical" evidence="1">
    <location>
        <begin position="231"/>
        <end position="252"/>
    </location>
</feature>
<feature type="transmembrane region" description="Helical" evidence="1">
    <location>
        <begin position="202"/>
        <end position="219"/>
    </location>
</feature>
<protein>
    <submittedName>
        <fullName evidence="2">Putative Membrane protein</fullName>
    </submittedName>
</protein>
<sequence>MPAENSTKRKKMIQQSSAAAAINRGLAFFLVLLPVISFLMNLISWLRFGIDIPFLDDMRQYASDGAGRMDWDYIMSPANDTLYPIGLIFDALAFRLLDGNSVAYQTISMVAVLGGILFFQWRLLSICTSSKIVRAMSFAVTVFMLQPDSYWGWQNMAFHQAIPALCSLWIIYLVLSDQDYRLSALSIFVISIISGFTYTSGAFANLSILVGLCIFILSLKKENSFKFRVGAMAMLLPTVLSVTAQLWVLIWVQHGTHRPDAPMAYPWESDFWYFLLGKIGRSLLLPMQTPDLSISVSATVFILSAVMAICAIVEARRSQAYSKLWNSSVAYLCIFGVVLLYLFIISAGRANLRPDSVVKATDIFIYGYARFHFFWVCLLWPWLIAFLMERIIYRKPKEAGRPEIPILVLLFLFILIFNSKVMSHSEYYRTTQQVRVVILKCLTSGVSRGVPFECPDLHPGINMLNVYYKSLDLGASYAQLILKPPTPLWSNDPPPLYRLTENKGQASYHNTTIVDNGAKGVFLNTAVDSMIEINVGNHDALKNCNVLQVNGSYDVKSQDLAQLFYLPAGVVSFSQTYSEGRQLSAGGGEFSFEIHSKNGFNSFLRFDPAVNSIPITLKQLEVRCAVSAS</sequence>
<keyword evidence="1" id="KW-0472">Membrane</keyword>
<evidence type="ECO:0000256" key="1">
    <source>
        <dbReference type="SAM" id="Phobius"/>
    </source>
</evidence>
<feature type="transmembrane region" description="Helical" evidence="1">
    <location>
        <begin position="399"/>
        <end position="417"/>
    </location>
</feature>
<comment type="caution">
    <text evidence="2">The sequence shown here is derived from an EMBL/GenBank/DDBJ whole genome shotgun (WGS) entry which is preliminary data.</text>
</comment>
<feature type="transmembrane region" description="Helical" evidence="1">
    <location>
        <begin position="324"/>
        <end position="345"/>
    </location>
</feature>
<organism evidence="2 3">
    <name type="scientific">Pseudomonas syringae pv. coriandricola</name>
    <dbReference type="NCBI Taxonomy" id="264453"/>
    <lineage>
        <taxon>Bacteria</taxon>
        <taxon>Pseudomonadati</taxon>
        <taxon>Pseudomonadota</taxon>
        <taxon>Gammaproteobacteria</taxon>
        <taxon>Pseudomonadales</taxon>
        <taxon>Pseudomonadaceae</taxon>
        <taxon>Pseudomonas</taxon>
    </lineage>
</organism>
<feature type="transmembrane region" description="Helical" evidence="1">
    <location>
        <begin position="365"/>
        <end position="387"/>
    </location>
</feature>
<name>A0A0P9NVY9_9PSED</name>
<feature type="transmembrane region" description="Helical" evidence="1">
    <location>
        <begin position="21"/>
        <end position="46"/>
    </location>
</feature>
<keyword evidence="1" id="KW-1133">Transmembrane helix</keyword>
<gene>
    <name evidence="2" type="ORF">ALQ65_02940</name>
</gene>
<evidence type="ECO:0000313" key="3">
    <source>
        <dbReference type="Proteomes" id="UP000271468"/>
    </source>
</evidence>
<evidence type="ECO:0000313" key="2">
    <source>
        <dbReference type="EMBL" id="RMN08893.1"/>
    </source>
</evidence>
<reference evidence="2 3" key="1">
    <citation type="submission" date="2018-08" db="EMBL/GenBank/DDBJ databases">
        <title>Recombination of ecologically and evolutionarily significant loci maintains genetic cohesion in the Pseudomonas syringae species complex.</title>
        <authorList>
            <person name="Dillon M."/>
            <person name="Thakur S."/>
            <person name="Almeida R.N.D."/>
            <person name="Weir B.S."/>
            <person name="Guttman D.S."/>
        </authorList>
    </citation>
    <scope>NUCLEOTIDE SEQUENCE [LARGE SCALE GENOMIC DNA]</scope>
    <source>
        <strain evidence="2 3">ICMP 12341</strain>
    </source>
</reference>
<accession>A0A0P9NVY9</accession>
<feature type="transmembrane region" description="Helical" evidence="1">
    <location>
        <begin position="292"/>
        <end position="312"/>
    </location>
</feature>
<dbReference type="EMBL" id="RBOV01000305">
    <property type="protein sequence ID" value="RMN08893.1"/>
    <property type="molecule type" value="Genomic_DNA"/>
</dbReference>
<keyword evidence="1" id="KW-0812">Transmembrane</keyword>
<dbReference type="Proteomes" id="UP000271468">
    <property type="component" value="Unassembled WGS sequence"/>
</dbReference>